<dbReference type="Pfam" id="PF17921">
    <property type="entry name" value="Integrase_H2C2"/>
    <property type="match status" value="1"/>
</dbReference>
<evidence type="ECO:0000313" key="3">
    <source>
        <dbReference type="Proteomes" id="UP000278907"/>
    </source>
</evidence>
<dbReference type="Proteomes" id="UP000278907">
    <property type="component" value="Unassembled WGS sequence"/>
</dbReference>
<evidence type="ECO:0000259" key="1">
    <source>
        <dbReference type="Pfam" id="PF17921"/>
    </source>
</evidence>
<dbReference type="InterPro" id="IPR041588">
    <property type="entry name" value="Integrase_H2C2"/>
</dbReference>
<proteinExistence type="predicted"/>
<reference evidence="2 3" key="1">
    <citation type="submission" date="2018-09" db="EMBL/GenBank/DDBJ databases">
        <authorList>
            <person name="Livingstone P.G."/>
            <person name="Whitworth D.E."/>
        </authorList>
    </citation>
    <scope>NUCLEOTIDE SEQUENCE [LARGE SCALE GENOMIC DNA]</scope>
    <source>
        <strain evidence="2 3">CA031B</strain>
    </source>
</reference>
<gene>
    <name evidence="2" type="ORF">D7Y13_42015</name>
</gene>
<evidence type="ECO:0000313" key="2">
    <source>
        <dbReference type="EMBL" id="RKH87540.1"/>
    </source>
</evidence>
<organism evidence="2 3">
    <name type="scientific">Corallococcus praedator</name>
    <dbReference type="NCBI Taxonomy" id="2316724"/>
    <lineage>
        <taxon>Bacteria</taxon>
        <taxon>Pseudomonadati</taxon>
        <taxon>Myxococcota</taxon>
        <taxon>Myxococcia</taxon>
        <taxon>Myxococcales</taxon>
        <taxon>Cystobacterineae</taxon>
        <taxon>Myxococcaceae</taxon>
        <taxon>Corallococcus</taxon>
    </lineage>
</organism>
<sequence>MSGHQGREKTYASLAREFYWCNQYKWVRKVCRPIIVRRLE</sequence>
<comment type="caution">
    <text evidence="2">The sequence shown here is derived from an EMBL/GenBank/DDBJ whole genome shotgun (WGS) entry which is preliminary data.</text>
</comment>
<name>A0ABX9Q368_9BACT</name>
<protein>
    <recommendedName>
        <fullName evidence="1">Integrase zinc-binding domain-containing protein</fullName>
    </recommendedName>
</protein>
<dbReference type="EMBL" id="RAWI01000827">
    <property type="protein sequence ID" value="RKH87540.1"/>
    <property type="molecule type" value="Genomic_DNA"/>
</dbReference>
<keyword evidence="3" id="KW-1185">Reference proteome</keyword>
<accession>A0ABX9Q368</accession>
<feature type="domain" description="Integrase zinc-binding" evidence="1">
    <location>
        <begin position="2"/>
        <end position="32"/>
    </location>
</feature>
<dbReference type="Gene3D" id="1.10.340.70">
    <property type="match status" value="1"/>
</dbReference>